<dbReference type="InterPro" id="IPR043739">
    <property type="entry name" value="DUF5684"/>
</dbReference>
<feature type="region of interest" description="Disordered" evidence="1">
    <location>
        <begin position="164"/>
        <end position="183"/>
    </location>
</feature>
<name>A0A6V8MM97_9BACT</name>
<feature type="transmembrane region" description="Helical" evidence="2">
    <location>
        <begin position="317"/>
        <end position="336"/>
    </location>
</feature>
<keyword evidence="2" id="KW-0472">Membrane</keyword>
<sequence>MSARRGTGEIAMKSLLRTGMLFFVVWLALSGVSFAKQVYLSDGSVLECESFWRRQGQIVVKVNRDVMLEFAPSEVNLRKTFPHKAKAKGMKPKRPVVQKTATAESAASPAPGNVVPAAARREDAQPAAPAEPKHPAAAPPAAVQPAAPAAAPPVAAVQKEVVPEPAAAAPEQGPLSKAEFERRAKENAERLAEAIKKKNPELIKKAMGAQKELVQQQRQANAGGPGAAAPKPAPPNYTYLFLLLFCGLLTLVSMWVVFGKAGEAGWKVLVPLYNIYLLMRISGKPGWWFILLLIPVIGLAINLLAMLSLAEKFGRSPAFGVGLLLLPMLFFPLLAFGDSQYQDAVPAPEMNFSFAEEP</sequence>
<comment type="caution">
    <text evidence="3">The sequence shown here is derived from an EMBL/GenBank/DDBJ whole genome shotgun (WGS) entry which is preliminary data.</text>
</comment>
<dbReference type="Proteomes" id="UP000556026">
    <property type="component" value="Unassembled WGS sequence"/>
</dbReference>
<evidence type="ECO:0000256" key="2">
    <source>
        <dbReference type="SAM" id="Phobius"/>
    </source>
</evidence>
<gene>
    <name evidence="3" type="ORF">GMST_34960</name>
</gene>
<evidence type="ECO:0000313" key="4">
    <source>
        <dbReference type="Proteomes" id="UP000556026"/>
    </source>
</evidence>
<feature type="compositionally biased region" description="Low complexity" evidence="1">
    <location>
        <begin position="125"/>
        <end position="145"/>
    </location>
</feature>
<evidence type="ECO:0008006" key="5">
    <source>
        <dbReference type="Google" id="ProtNLM"/>
    </source>
</evidence>
<keyword evidence="2" id="KW-0812">Transmembrane</keyword>
<keyword evidence="4" id="KW-1185">Reference proteome</keyword>
<evidence type="ECO:0000256" key="1">
    <source>
        <dbReference type="SAM" id="MobiDB-lite"/>
    </source>
</evidence>
<feature type="region of interest" description="Disordered" evidence="1">
    <location>
        <begin position="84"/>
        <end position="145"/>
    </location>
</feature>
<evidence type="ECO:0000313" key="3">
    <source>
        <dbReference type="EMBL" id="GFO61171.1"/>
    </source>
</evidence>
<dbReference type="Pfam" id="PF18936">
    <property type="entry name" value="DUF5684"/>
    <property type="match status" value="1"/>
</dbReference>
<feature type="compositionally biased region" description="Basic residues" evidence="1">
    <location>
        <begin position="84"/>
        <end position="96"/>
    </location>
</feature>
<keyword evidence="2" id="KW-1133">Transmembrane helix</keyword>
<proteinExistence type="predicted"/>
<protein>
    <recommendedName>
        <fullName evidence="5">DUF805 domain-containing protein</fullName>
    </recommendedName>
</protein>
<feature type="transmembrane region" description="Helical" evidence="2">
    <location>
        <begin position="287"/>
        <end position="310"/>
    </location>
</feature>
<feature type="transmembrane region" description="Helical" evidence="2">
    <location>
        <begin position="237"/>
        <end position="257"/>
    </location>
</feature>
<feature type="compositionally biased region" description="Low complexity" evidence="1">
    <location>
        <begin position="100"/>
        <end position="111"/>
    </location>
</feature>
<dbReference type="EMBL" id="BLXX01000012">
    <property type="protein sequence ID" value="GFO61171.1"/>
    <property type="molecule type" value="Genomic_DNA"/>
</dbReference>
<organism evidence="3 4">
    <name type="scientific">Geomonas silvestris</name>
    <dbReference type="NCBI Taxonomy" id="2740184"/>
    <lineage>
        <taxon>Bacteria</taxon>
        <taxon>Pseudomonadati</taxon>
        <taxon>Thermodesulfobacteriota</taxon>
        <taxon>Desulfuromonadia</taxon>
        <taxon>Geobacterales</taxon>
        <taxon>Geobacteraceae</taxon>
        <taxon>Geomonas</taxon>
    </lineage>
</organism>
<dbReference type="AlphaFoldDB" id="A0A6V8MM97"/>
<accession>A0A6V8MM97</accession>
<reference evidence="4" key="1">
    <citation type="submission" date="2020-06" db="EMBL/GenBank/DDBJ databases">
        <title>Draft genomic sequence of Geomonas sp. Red330.</title>
        <authorList>
            <person name="Itoh H."/>
            <person name="Zhenxing X."/>
            <person name="Ushijima N."/>
            <person name="Masuda Y."/>
            <person name="Shiratori Y."/>
            <person name="Senoo K."/>
        </authorList>
    </citation>
    <scope>NUCLEOTIDE SEQUENCE [LARGE SCALE GENOMIC DNA]</scope>
    <source>
        <strain evidence="4">Red330</strain>
    </source>
</reference>